<dbReference type="GeneID" id="94429912"/>
<accession>A0A2C6KU40</accession>
<dbReference type="Proteomes" id="UP000221165">
    <property type="component" value="Unassembled WGS sequence"/>
</dbReference>
<proteinExistence type="predicted"/>
<evidence type="ECO:0000256" key="1">
    <source>
        <dbReference type="SAM" id="MobiDB-lite"/>
    </source>
</evidence>
<reference evidence="2 3" key="1">
    <citation type="journal article" date="2017" name="Int. J. Parasitol.">
        <title>The genome of the protozoan parasite Cystoisospora suis and a reverse vaccinology approach to identify vaccine candidates.</title>
        <authorList>
            <person name="Palmieri N."/>
            <person name="Shrestha A."/>
            <person name="Ruttkowski B."/>
            <person name="Beck T."/>
            <person name="Vogl C."/>
            <person name="Tomley F."/>
            <person name="Blake D.P."/>
            <person name="Joachim A."/>
        </authorList>
    </citation>
    <scope>NUCLEOTIDE SEQUENCE [LARGE SCALE GENOMIC DNA]</scope>
    <source>
        <strain evidence="2 3">Wien I</strain>
    </source>
</reference>
<comment type="caution">
    <text evidence="2">The sequence shown here is derived from an EMBL/GenBank/DDBJ whole genome shotgun (WGS) entry which is preliminary data.</text>
</comment>
<protein>
    <submittedName>
        <fullName evidence="2">Uncharacterized protein</fullName>
    </submittedName>
</protein>
<sequence>MGNSVASEENKQWALEHVLFFDPETRPDPDAVLDERGGGGGGGRVKRFTPSNAKLCNRNFLIRFTVEGKKREFILKMQNQPQCRLLLSDKAGEPIKEIRTSKIKYVQKQNVTVEVYVRTGLQETSSLSFEFENAKECDLFAEFLRMLFGIQVHHFGYREAAGPQHHQNKDYLKKFNSDDSSSDSSESSDEDDYNRRRKMEMQQRRERQKALQSRTGCPVHGDKPCRCTIERPTLTHQGGGVSSDEEEEVEASHTDQYPVAIEGLCEAGSSVKMKDLAARLVNRAPPRVIEWFFSHRPGKNPTFSTTPDKTGPACRLEESHVGLFLQLRVARRIENTSAANPFVYSLALKGPITVGSETARGMLEILSETETDYSTTLTNEDLHVLFELPPKSVANTRPFFDCTLTLTRTGTRFVSKVRDFDQPLYREAPWAYFYVSRPEEVDYREDDLSLCFHLMNYSARTGGYFEKVVTLRLPSQGVRDFVFHTIVFFRLSKKVTAFERCSRDLETSNFTPIKQRYARLWAENSWEDYATLPFDSVVSQYPGSYTPHRGLTPGYAGGQAPTTPGYPDMNYGRGGGGGAGVGAIAASPAYPSPQLYNTQGITPNYYPYADGGGAGAAEGMRGGGGLAPPGSPAGRGGVRGRNREGGEQKSNYSVYAQYMNQGGMGFGGIDSIIGQVDNSFQGHKPAGGGGGRGVGADGGGAGGQAKRKA</sequence>
<dbReference type="OrthoDB" id="365655at2759"/>
<dbReference type="AlphaFoldDB" id="A0A2C6KU40"/>
<organism evidence="2 3">
    <name type="scientific">Cystoisospora suis</name>
    <dbReference type="NCBI Taxonomy" id="483139"/>
    <lineage>
        <taxon>Eukaryota</taxon>
        <taxon>Sar</taxon>
        <taxon>Alveolata</taxon>
        <taxon>Apicomplexa</taxon>
        <taxon>Conoidasida</taxon>
        <taxon>Coccidia</taxon>
        <taxon>Eucoccidiorida</taxon>
        <taxon>Eimeriorina</taxon>
        <taxon>Sarcocystidae</taxon>
        <taxon>Cystoisospora</taxon>
    </lineage>
</organism>
<evidence type="ECO:0000313" key="2">
    <source>
        <dbReference type="EMBL" id="PHJ19626.1"/>
    </source>
</evidence>
<dbReference type="RefSeq" id="XP_067921324.1">
    <property type="nucleotide sequence ID" value="XM_068066701.1"/>
</dbReference>
<feature type="region of interest" description="Disordered" evidence="1">
    <location>
        <begin position="171"/>
        <end position="217"/>
    </location>
</feature>
<feature type="region of interest" description="Disordered" evidence="1">
    <location>
        <begin position="620"/>
        <end position="649"/>
    </location>
</feature>
<name>A0A2C6KU40_9APIC</name>
<feature type="compositionally biased region" description="Gly residues" evidence="1">
    <location>
        <begin position="685"/>
        <end position="703"/>
    </location>
</feature>
<gene>
    <name evidence="2" type="ORF">CSUI_006545</name>
</gene>
<dbReference type="EMBL" id="MIGC01003316">
    <property type="protein sequence ID" value="PHJ19626.1"/>
    <property type="molecule type" value="Genomic_DNA"/>
</dbReference>
<evidence type="ECO:0000313" key="3">
    <source>
        <dbReference type="Proteomes" id="UP000221165"/>
    </source>
</evidence>
<keyword evidence="3" id="KW-1185">Reference proteome</keyword>
<feature type="region of interest" description="Disordered" evidence="1">
    <location>
        <begin position="679"/>
        <end position="709"/>
    </location>
</feature>
<feature type="compositionally biased region" description="Basic and acidic residues" evidence="1">
    <location>
        <begin position="199"/>
        <end position="209"/>
    </location>
</feature>
<feature type="compositionally biased region" description="Gly residues" evidence="1">
    <location>
        <begin position="620"/>
        <end position="639"/>
    </location>
</feature>
<dbReference type="VEuPathDB" id="ToxoDB:CSUI_006545"/>